<gene>
    <name evidence="2" type="ORF">H3Z83_08505</name>
</gene>
<sequence length="946" mass="105493">MKKLLLFLLTLLTFNLYSQKEANTWYFGRNAGIDFNTSPPSALTDGKLNTDEGCSTISDENGNLLFYSDGIKVWTARHELMRYSDGRIADNLQGNPSSSQSGLIVPNPEDKNIYYIFTVGTDFVGNSGYPRNPGFNYYTVDIDKGDGGEIIAGPINLSDGRDAAWSEKISAVQGKDCTEFWILSIVQDTFYAYKIDKNGIDSSNPITSPSSYFLNDKRGYLKVSPNGNKVALADFNPSGSLVLYDFDNLTGKIISNGVILTSPTQDGAPYGVEFSQESRKLYASNYSASSNSNKVFQFNLLTTDIAQSKTLITEQNGFRGALQLGPNQKIYFSLPGGSFLGAINNIEEEPNNVTYNPQEINLNGQISSQGLPPFIQSFFAPVNLIDTTTGNVLNNTNQTFCIGDSYMIEPELNLASSTYTWFKDGTEIAKTRILTTNNTNFGSGLYEVKIESTSECGKTYTGKIQINFEPKPSINKIPTYIQCDFDSNTVDGFASFNLESKEIELVNNTSNLVFDFFETSDITFQNPINKNNYTNTIATNHTVMVRVTNTITKCYQTELIDLQVNPTGLTSYNDEYLCELDKNTSDPDAKFSIGTNNSIFNFDSKTQQIINDSGGALSEATHNFEYYRTSNDASLQINQITPPYEDYLFKNNSDVYVRVSNKGVNSCEAVGRFKIFVEKIPAPQGNLDKSILCIDNPRMNPQLRTIELNADTGNSSDTYKWYLDGFLIPGETNAIHNANSAGEYKVEAYRVYPNINQPCIGYNTFYVKESNKALIVSIKSTDDNDNPINNKIEIIVNGIGDYEYALNSTSLSDFTKGDKNLTFTFTEIPPGLNSISIRDRNDCGIVSSEQISTIYFQRHLTPNGDTHNDTWNILGVDNDFYQSVNVQIFDRYGKLIKTITDKNDPGWDGIYNGKILPSNDYWYNAELLDINGKIRKKSGHFSLLRK</sequence>
<comment type="caution">
    <text evidence="2">The sequence shown here is derived from an EMBL/GenBank/DDBJ whole genome shotgun (WGS) entry which is preliminary data.</text>
</comment>
<dbReference type="AlphaFoldDB" id="A0A839ASD3"/>
<dbReference type="InterPro" id="IPR026341">
    <property type="entry name" value="T9SS_type_B"/>
</dbReference>
<keyword evidence="3" id="KW-1185">Reference proteome</keyword>
<evidence type="ECO:0000313" key="3">
    <source>
        <dbReference type="Proteomes" id="UP000563906"/>
    </source>
</evidence>
<dbReference type="NCBIfam" id="TIGR04131">
    <property type="entry name" value="Bac_Flav_CTERM"/>
    <property type="match status" value="1"/>
</dbReference>
<proteinExistence type="predicted"/>
<protein>
    <submittedName>
        <fullName evidence="2">T9SS type B sorting domain-containing protein</fullName>
    </submittedName>
</protein>
<evidence type="ECO:0000256" key="1">
    <source>
        <dbReference type="SAM" id="SignalP"/>
    </source>
</evidence>
<dbReference type="EMBL" id="JACGLS010000003">
    <property type="protein sequence ID" value="MBA6156551.1"/>
    <property type="molecule type" value="Genomic_DNA"/>
</dbReference>
<dbReference type="Pfam" id="PF13585">
    <property type="entry name" value="CHU_C"/>
    <property type="match status" value="1"/>
</dbReference>
<dbReference type="RefSeq" id="WP_182125053.1">
    <property type="nucleotide sequence ID" value="NZ_JACGLS010000003.1"/>
</dbReference>
<reference evidence="2 3" key="1">
    <citation type="submission" date="2020-07" db="EMBL/GenBank/DDBJ databases">
        <title>Bacterium isolated from marine sediment.</title>
        <authorList>
            <person name="Shang D."/>
            <person name="Du Z.-J."/>
        </authorList>
    </citation>
    <scope>NUCLEOTIDE SEQUENCE [LARGE SCALE GENOMIC DNA]</scope>
    <source>
        <strain evidence="2 3">S7007</strain>
    </source>
</reference>
<accession>A0A839ASD3</accession>
<feature type="signal peptide" evidence="1">
    <location>
        <begin position="1"/>
        <end position="18"/>
    </location>
</feature>
<feature type="chain" id="PRO_5032670447" evidence="1">
    <location>
        <begin position="19"/>
        <end position="946"/>
    </location>
</feature>
<dbReference type="SUPFAM" id="SSF75011">
    <property type="entry name" value="3-carboxy-cis,cis-mucoante lactonizing enzyme"/>
    <property type="match status" value="1"/>
</dbReference>
<keyword evidence="1" id="KW-0732">Signal</keyword>
<organism evidence="2 3">
    <name type="scientific">Tenacibaculum pelagium</name>
    <dbReference type="NCBI Taxonomy" id="2759527"/>
    <lineage>
        <taxon>Bacteria</taxon>
        <taxon>Pseudomonadati</taxon>
        <taxon>Bacteroidota</taxon>
        <taxon>Flavobacteriia</taxon>
        <taxon>Flavobacteriales</taxon>
        <taxon>Flavobacteriaceae</taxon>
        <taxon>Tenacibaculum</taxon>
    </lineage>
</organism>
<dbReference type="Proteomes" id="UP000563906">
    <property type="component" value="Unassembled WGS sequence"/>
</dbReference>
<name>A0A839ASD3_9FLAO</name>
<evidence type="ECO:0000313" key="2">
    <source>
        <dbReference type="EMBL" id="MBA6156551.1"/>
    </source>
</evidence>